<proteinExistence type="predicted"/>
<protein>
    <submittedName>
        <fullName evidence="2">Uncharacterized protein</fullName>
    </submittedName>
</protein>
<feature type="compositionally biased region" description="Basic and acidic residues" evidence="1">
    <location>
        <begin position="15"/>
        <end position="29"/>
    </location>
</feature>
<feature type="region of interest" description="Disordered" evidence="1">
    <location>
        <begin position="1"/>
        <end position="33"/>
    </location>
</feature>
<evidence type="ECO:0000313" key="2">
    <source>
        <dbReference type="EMBL" id="SOZ55069.1"/>
    </source>
</evidence>
<name>A0A976AUD4_9BURK</name>
<dbReference type="EMBL" id="OFTH01000012">
    <property type="protein sequence ID" value="SOZ55069.1"/>
    <property type="molecule type" value="Genomic_DNA"/>
</dbReference>
<dbReference type="Proteomes" id="UP000256952">
    <property type="component" value="Chromosome CBM2613_a"/>
</dbReference>
<accession>A0A976AUD4</accession>
<organism evidence="2 3">
    <name type="scientific">Cupriavidus taiwanensis</name>
    <dbReference type="NCBI Taxonomy" id="164546"/>
    <lineage>
        <taxon>Bacteria</taxon>
        <taxon>Pseudomonadati</taxon>
        <taxon>Pseudomonadota</taxon>
        <taxon>Betaproteobacteria</taxon>
        <taxon>Burkholderiales</taxon>
        <taxon>Burkholderiaceae</taxon>
        <taxon>Cupriavidus</taxon>
    </lineage>
</organism>
<sequence>MRGAGGADPIPIRPDSLRPGRRAEREAENHSVFNTTYFVAGPLAAPAASPTREHHHRQDS</sequence>
<dbReference type="AlphaFoldDB" id="A0A976AUD4"/>
<comment type="caution">
    <text evidence="2">The sequence shown here is derived from an EMBL/GenBank/DDBJ whole genome shotgun (WGS) entry which is preliminary data.</text>
</comment>
<reference evidence="2 3" key="1">
    <citation type="submission" date="2018-01" db="EMBL/GenBank/DDBJ databases">
        <authorList>
            <person name="Clerissi C."/>
        </authorList>
    </citation>
    <scope>NUCLEOTIDE SEQUENCE [LARGE SCALE GENOMIC DNA]</scope>
    <source>
        <strain evidence="2">Cupriavidus taiwanensis STM 8556</strain>
    </source>
</reference>
<evidence type="ECO:0000256" key="1">
    <source>
        <dbReference type="SAM" id="MobiDB-lite"/>
    </source>
</evidence>
<evidence type="ECO:0000313" key="3">
    <source>
        <dbReference type="Proteomes" id="UP000256952"/>
    </source>
</evidence>
<gene>
    <name evidence="2" type="ORF">CBM2613_A20068</name>
</gene>